<comment type="caution">
    <text evidence="1">The sequence shown here is derived from an EMBL/GenBank/DDBJ whole genome shotgun (WGS) entry which is preliminary data.</text>
</comment>
<dbReference type="InterPro" id="IPR015421">
    <property type="entry name" value="PyrdxlP-dep_Trfase_major"/>
</dbReference>
<organism evidence="1 2">
    <name type="scientific">Nitrincola nitratireducens</name>
    <dbReference type="NCBI Taxonomy" id="1229521"/>
    <lineage>
        <taxon>Bacteria</taxon>
        <taxon>Pseudomonadati</taxon>
        <taxon>Pseudomonadota</taxon>
        <taxon>Gammaproteobacteria</taxon>
        <taxon>Oceanospirillales</taxon>
        <taxon>Oceanospirillaceae</taxon>
        <taxon>Nitrincola</taxon>
    </lineage>
</organism>
<dbReference type="Gene3D" id="3.90.1150.10">
    <property type="entry name" value="Aspartate Aminotransferase, domain 1"/>
    <property type="match status" value="1"/>
</dbReference>
<dbReference type="EMBL" id="AONB01000003">
    <property type="protein sequence ID" value="EXJ12106.1"/>
    <property type="molecule type" value="Genomic_DNA"/>
</dbReference>
<dbReference type="InterPro" id="IPR015422">
    <property type="entry name" value="PyrdxlP-dep_Trfase_small"/>
</dbReference>
<accession>W9V598</accession>
<gene>
    <name evidence="1" type="primary">dapL_2</name>
    <name evidence="1" type="ORF">D791_00995</name>
</gene>
<keyword evidence="1" id="KW-0032">Aminotransferase</keyword>
<reference evidence="1 2" key="2">
    <citation type="journal article" date="2015" name="Syst. Appl. Microbiol.">
        <title>Nitrincola nitratireducens sp. nov. isolated from a haloalkaline crater lake.</title>
        <authorList>
            <person name="Singh A."/>
            <person name="Vaidya B."/>
            <person name="Tanuku N.R."/>
            <person name="Pinnaka A.K."/>
        </authorList>
    </citation>
    <scope>NUCLEOTIDE SEQUENCE [LARGE SCALE GENOMIC DNA]</scope>
    <source>
        <strain evidence="1 2">AK23</strain>
    </source>
</reference>
<dbReference type="STRING" id="1229521.D791_00995"/>
<dbReference type="Gene3D" id="3.40.640.10">
    <property type="entry name" value="Type I PLP-dependent aspartate aminotransferase-like (Major domain)"/>
    <property type="match status" value="1"/>
</dbReference>
<dbReference type="Proteomes" id="UP000019464">
    <property type="component" value="Unassembled WGS sequence"/>
</dbReference>
<dbReference type="SUPFAM" id="SSF53383">
    <property type="entry name" value="PLP-dependent transferases"/>
    <property type="match status" value="1"/>
</dbReference>
<proteinExistence type="predicted"/>
<keyword evidence="2" id="KW-1185">Reference proteome</keyword>
<dbReference type="AlphaFoldDB" id="W9V598"/>
<dbReference type="InterPro" id="IPR015424">
    <property type="entry name" value="PyrdxlP-dep_Trfase"/>
</dbReference>
<sequence length="144" mass="15986">MNHDLNKLHPYPFEKLASLTADVLPNPELAHISLGIGEPKHPAPGFVAEAIIQNLSGLSTYPTTKGVLALRQAIASWLNDALACWLAVLIQSSTYFPLMEHVKPFLPLLKPPLIANPMPWWFRPTLFTKYTKARPILQVLSLGI</sequence>
<evidence type="ECO:0000313" key="1">
    <source>
        <dbReference type="EMBL" id="EXJ12106.1"/>
    </source>
</evidence>
<evidence type="ECO:0000313" key="2">
    <source>
        <dbReference type="Proteomes" id="UP000019464"/>
    </source>
</evidence>
<dbReference type="EC" id="2.6.1.83" evidence="1"/>
<keyword evidence="1" id="KW-0808">Transferase</keyword>
<protein>
    <submittedName>
        <fullName evidence="1">LL-diaminopimelate aminotransferase</fullName>
        <ecNumber evidence="1">2.6.1.83</ecNumber>
    </submittedName>
</protein>
<dbReference type="GO" id="GO:0010285">
    <property type="term" value="F:L,L-diaminopimelate aminotransferase activity"/>
    <property type="evidence" value="ECO:0007669"/>
    <property type="project" value="UniProtKB-EC"/>
</dbReference>
<reference evidence="2" key="1">
    <citation type="submission" date="2012-11" db="EMBL/GenBank/DDBJ databases">
        <authorList>
            <person name="Singh A."/>
            <person name="Pinnaka A.K."/>
            <person name="Vaidya B."/>
        </authorList>
    </citation>
    <scope>NUCLEOTIDE SEQUENCE [LARGE SCALE GENOMIC DNA]</scope>
    <source>
        <strain evidence="2">AK23</strain>
    </source>
</reference>
<name>W9V598_9GAMM</name>